<dbReference type="CDD" id="cd22231">
    <property type="entry name" value="RHH_NikR_HicB-like"/>
    <property type="match status" value="1"/>
</dbReference>
<keyword evidence="1" id="KW-0175">Coiled coil</keyword>
<keyword evidence="3" id="KW-1185">Reference proteome</keyword>
<proteinExistence type="predicted"/>
<dbReference type="Gene3D" id="1.10.1220.10">
    <property type="entry name" value="Met repressor-like"/>
    <property type="match status" value="1"/>
</dbReference>
<organism evidence="2 3">
    <name type="scientific">Spirulina subsalsa FACHB-351</name>
    <dbReference type="NCBI Taxonomy" id="234711"/>
    <lineage>
        <taxon>Bacteria</taxon>
        <taxon>Bacillati</taxon>
        <taxon>Cyanobacteriota</taxon>
        <taxon>Cyanophyceae</taxon>
        <taxon>Spirulinales</taxon>
        <taxon>Spirulinaceae</taxon>
        <taxon>Spirulina</taxon>
    </lineage>
</organism>
<dbReference type="EMBL" id="JAIHOM010000027">
    <property type="protein sequence ID" value="MCW6036058.1"/>
    <property type="molecule type" value="Genomic_DNA"/>
</dbReference>
<reference evidence="2 3" key="1">
    <citation type="submission" date="2021-08" db="EMBL/GenBank/DDBJ databases">
        <title>Draft genome sequence of Spirulina subsalsa with high tolerance to salinity and hype-accumulation of phycocyanin.</title>
        <authorList>
            <person name="Pei H."/>
            <person name="Jiang L."/>
        </authorList>
    </citation>
    <scope>NUCLEOTIDE SEQUENCE [LARGE SCALE GENOMIC DNA]</scope>
    <source>
        <strain evidence="2 3">FACHB-351</strain>
    </source>
</reference>
<feature type="coiled-coil region" evidence="1">
    <location>
        <begin position="53"/>
        <end position="80"/>
    </location>
</feature>
<protein>
    <submittedName>
        <fullName evidence="2">Ribbon-helix-helix domain-containing protein</fullName>
    </submittedName>
</protein>
<evidence type="ECO:0000313" key="2">
    <source>
        <dbReference type="EMBL" id="MCW6036058.1"/>
    </source>
</evidence>
<comment type="caution">
    <text evidence="2">The sequence shown here is derived from an EMBL/GenBank/DDBJ whole genome shotgun (WGS) entry which is preliminary data.</text>
</comment>
<evidence type="ECO:0000313" key="3">
    <source>
        <dbReference type="Proteomes" id="UP001526426"/>
    </source>
</evidence>
<dbReference type="SUPFAM" id="SSF47598">
    <property type="entry name" value="Ribbon-helix-helix"/>
    <property type="match status" value="1"/>
</dbReference>
<evidence type="ECO:0000256" key="1">
    <source>
        <dbReference type="SAM" id="Coils"/>
    </source>
</evidence>
<dbReference type="Proteomes" id="UP001526426">
    <property type="component" value="Unassembled WGS sequence"/>
</dbReference>
<dbReference type="RefSeq" id="WP_265263794.1">
    <property type="nucleotide sequence ID" value="NZ_JAIHOM010000027.1"/>
</dbReference>
<accession>A0ABT3L3H0</accession>
<sequence>MTLKNIGVKLPEDWLAEVDDFAQRHGLTRNDVMKMAIAQFLGKTKKSSTDEKLEKLARAVTKLNGKITSLNDKVNDLEQQTVVHVLPPEPISPPKQIPPASSRRLPSIPLDARAQQIGLSPQELLDLCPWLSPWEDR</sequence>
<name>A0ABT3L3H0_9CYAN</name>
<dbReference type="InterPro" id="IPR013321">
    <property type="entry name" value="Arc_rbn_hlx_hlx"/>
</dbReference>
<gene>
    <name evidence="2" type="ORF">K4A83_07200</name>
</gene>
<dbReference type="InterPro" id="IPR010985">
    <property type="entry name" value="Ribbon_hlx_hlx"/>
</dbReference>